<organism evidence="7">
    <name type="scientific">Alexandrium monilatum</name>
    <dbReference type="NCBI Taxonomy" id="311494"/>
    <lineage>
        <taxon>Eukaryota</taxon>
        <taxon>Sar</taxon>
        <taxon>Alveolata</taxon>
        <taxon>Dinophyceae</taxon>
        <taxon>Gonyaulacales</taxon>
        <taxon>Pyrocystaceae</taxon>
        <taxon>Alexandrium</taxon>
    </lineage>
</organism>
<evidence type="ECO:0000256" key="5">
    <source>
        <dbReference type="SAM" id="Phobius"/>
    </source>
</evidence>
<gene>
    <name evidence="7" type="ORF">AMON00008_LOCUS46009</name>
</gene>
<accession>A0A7S4S775</accession>
<feature type="transmembrane region" description="Helical" evidence="5">
    <location>
        <begin position="51"/>
        <end position="74"/>
    </location>
</feature>
<evidence type="ECO:0000256" key="1">
    <source>
        <dbReference type="ARBA" id="ARBA00004141"/>
    </source>
</evidence>
<sequence>MGQDPAISGQEITYPLDDILRNLMFCATYIMVSAVLVRFNKFMMEPIHFPFAVALGCIQMIVSSILSFVLHCMAPSMFPALEGTRGERLSLMKWFIPIGLCLAVTLIGSNKAYVYCSVPLLQFMKEANVMVVFLISCIVGLQSASRVRMALIVWVMVSASVSVTGDITFSWTGVAFQACSQLADCMRVIMGEIVLSERKLDALTYMAFVGPTSAVILGIATACTWSAMVLPALHKMLPLVLLNSVVAFVLNVVVAKVIKEISAVGYVLAGLTKDVVIVATSCVFFSDTITRVQCAGFAVTLAGVGLWLHLKISPASPFAQLLERALCVKKKALGENTVLLEKGATA</sequence>
<dbReference type="EMBL" id="HBNR01065144">
    <property type="protein sequence ID" value="CAE4636644.1"/>
    <property type="molecule type" value="Transcribed_RNA"/>
</dbReference>
<dbReference type="InterPro" id="IPR004853">
    <property type="entry name" value="Sugar_P_trans_dom"/>
</dbReference>
<name>A0A7S4S775_9DINO</name>
<dbReference type="PANTHER" id="PTHR11132">
    <property type="entry name" value="SOLUTE CARRIER FAMILY 35"/>
    <property type="match status" value="1"/>
</dbReference>
<feature type="transmembrane region" description="Helical" evidence="5">
    <location>
        <begin position="19"/>
        <end position="39"/>
    </location>
</feature>
<dbReference type="GO" id="GO:0016020">
    <property type="term" value="C:membrane"/>
    <property type="evidence" value="ECO:0007669"/>
    <property type="project" value="UniProtKB-SubCell"/>
</dbReference>
<evidence type="ECO:0000256" key="4">
    <source>
        <dbReference type="ARBA" id="ARBA00023136"/>
    </source>
</evidence>
<feature type="transmembrane region" description="Helical" evidence="5">
    <location>
        <begin position="266"/>
        <end position="286"/>
    </location>
</feature>
<evidence type="ECO:0000259" key="6">
    <source>
        <dbReference type="Pfam" id="PF03151"/>
    </source>
</evidence>
<comment type="subcellular location">
    <subcellularLocation>
        <location evidence="1">Membrane</location>
        <topology evidence="1">Multi-pass membrane protein</topology>
    </subcellularLocation>
</comment>
<feature type="domain" description="Sugar phosphate transporter" evidence="6">
    <location>
        <begin position="23"/>
        <end position="306"/>
    </location>
</feature>
<dbReference type="Pfam" id="PF03151">
    <property type="entry name" value="TPT"/>
    <property type="match status" value="1"/>
</dbReference>
<keyword evidence="2 5" id="KW-0812">Transmembrane</keyword>
<keyword evidence="3 5" id="KW-1133">Transmembrane helix</keyword>
<dbReference type="InterPro" id="IPR050186">
    <property type="entry name" value="TPT_transporter"/>
</dbReference>
<feature type="transmembrane region" description="Helical" evidence="5">
    <location>
        <begin position="94"/>
        <end position="115"/>
    </location>
</feature>
<protein>
    <recommendedName>
        <fullName evidence="6">Sugar phosphate transporter domain-containing protein</fullName>
    </recommendedName>
</protein>
<evidence type="ECO:0000313" key="7">
    <source>
        <dbReference type="EMBL" id="CAE4636644.1"/>
    </source>
</evidence>
<dbReference type="AlphaFoldDB" id="A0A7S4S775"/>
<feature type="transmembrane region" description="Helical" evidence="5">
    <location>
        <begin position="127"/>
        <end position="145"/>
    </location>
</feature>
<reference evidence="7" key="1">
    <citation type="submission" date="2021-01" db="EMBL/GenBank/DDBJ databases">
        <authorList>
            <person name="Corre E."/>
            <person name="Pelletier E."/>
            <person name="Niang G."/>
            <person name="Scheremetjew M."/>
            <person name="Finn R."/>
            <person name="Kale V."/>
            <person name="Holt S."/>
            <person name="Cochrane G."/>
            <person name="Meng A."/>
            <person name="Brown T."/>
            <person name="Cohen L."/>
        </authorList>
    </citation>
    <scope>NUCLEOTIDE SEQUENCE</scope>
    <source>
        <strain evidence="7">CCMP3105</strain>
    </source>
</reference>
<feature type="transmembrane region" description="Helical" evidence="5">
    <location>
        <begin position="205"/>
        <end position="230"/>
    </location>
</feature>
<evidence type="ECO:0000256" key="3">
    <source>
        <dbReference type="ARBA" id="ARBA00022989"/>
    </source>
</evidence>
<evidence type="ECO:0000256" key="2">
    <source>
        <dbReference type="ARBA" id="ARBA00022692"/>
    </source>
</evidence>
<proteinExistence type="predicted"/>
<feature type="transmembrane region" description="Helical" evidence="5">
    <location>
        <begin position="236"/>
        <end position="254"/>
    </location>
</feature>
<keyword evidence="4 5" id="KW-0472">Membrane</keyword>
<feature type="transmembrane region" description="Helical" evidence="5">
    <location>
        <begin position="151"/>
        <end position="176"/>
    </location>
</feature>